<feature type="chain" id="PRO_5045518414" description="Secreted protein" evidence="1">
    <location>
        <begin position="17"/>
        <end position="96"/>
    </location>
</feature>
<protein>
    <recommendedName>
        <fullName evidence="4">Secreted protein</fullName>
    </recommendedName>
</protein>
<dbReference type="EMBL" id="JAOYFB010000004">
    <property type="protein sequence ID" value="KAK4014279.1"/>
    <property type="molecule type" value="Genomic_DNA"/>
</dbReference>
<keyword evidence="3" id="KW-1185">Reference proteome</keyword>
<keyword evidence="1" id="KW-0732">Signal</keyword>
<evidence type="ECO:0000313" key="3">
    <source>
        <dbReference type="Proteomes" id="UP001234178"/>
    </source>
</evidence>
<gene>
    <name evidence="2" type="ORF">OUZ56_026810</name>
</gene>
<comment type="caution">
    <text evidence="2">The sequence shown here is derived from an EMBL/GenBank/DDBJ whole genome shotgun (WGS) entry which is preliminary data.</text>
</comment>
<proteinExistence type="predicted"/>
<dbReference type="Proteomes" id="UP001234178">
    <property type="component" value="Unassembled WGS sequence"/>
</dbReference>
<organism evidence="2 3">
    <name type="scientific">Daphnia magna</name>
    <dbReference type="NCBI Taxonomy" id="35525"/>
    <lineage>
        <taxon>Eukaryota</taxon>
        <taxon>Metazoa</taxon>
        <taxon>Ecdysozoa</taxon>
        <taxon>Arthropoda</taxon>
        <taxon>Crustacea</taxon>
        <taxon>Branchiopoda</taxon>
        <taxon>Diplostraca</taxon>
        <taxon>Cladocera</taxon>
        <taxon>Anomopoda</taxon>
        <taxon>Daphniidae</taxon>
        <taxon>Daphnia</taxon>
    </lineage>
</organism>
<evidence type="ECO:0000313" key="2">
    <source>
        <dbReference type="EMBL" id="KAK4014279.1"/>
    </source>
</evidence>
<name>A0ABQ9ZMW4_9CRUS</name>
<evidence type="ECO:0000256" key="1">
    <source>
        <dbReference type="SAM" id="SignalP"/>
    </source>
</evidence>
<sequence length="96" mass="11207">MWNVFLEVSVFVVAHALSRITHDMHKTHLFEFVWRALTSLSLAVQEDERNDVTSWTLLNKKSLNEEVGGASNSRFPTLCESEKEKKMRLFKCYSTR</sequence>
<feature type="signal peptide" evidence="1">
    <location>
        <begin position="1"/>
        <end position="16"/>
    </location>
</feature>
<reference evidence="2 3" key="1">
    <citation type="journal article" date="2023" name="Nucleic Acids Res.">
        <title>The hologenome of Daphnia magna reveals possible DNA methylation and microbiome-mediated evolution of the host genome.</title>
        <authorList>
            <person name="Chaturvedi A."/>
            <person name="Li X."/>
            <person name="Dhandapani V."/>
            <person name="Marshall H."/>
            <person name="Kissane S."/>
            <person name="Cuenca-Cambronero M."/>
            <person name="Asole G."/>
            <person name="Calvet F."/>
            <person name="Ruiz-Romero M."/>
            <person name="Marangio P."/>
            <person name="Guigo R."/>
            <person name="Rago D."/>
            <person name="Mirbahai L."/>
            <person name="Eastwood N."/>
            <person name="Colbourne J.K."/>
            <person name="Zhou J."/>
            <person name="Mallon E."/>
            <person name="Orsini L."/>
        </authorList>
    </citation>
    <scope>NUCLEOTIDE SEQUENCE [LARGE SCALE GENOMIC DNA]</scope>
    <source>
        <strain evidence="2">LRV0_1</strain>
    </source>
</reference>
<evidence type="ECO:0008006" key="4">
    <source>
        <dbReference type="Google" id="ProtNLM"/>
    </source>
</evidence>
<accession>A0ABQ9ZMW4</accession>